<feature type="compositionally biased region" description="Polar residues" evidence="1">
    <location>
        <begin position="391"/>
        <end position="401"/>
    </location>
</feature>
<evidence type="ECO:0000313" key="2">
    <source>
        <dbReference type="EMBL" id="KIY52774.1"/>
    </source>
</evidence>
<keyword evidence="3" id="KW-1185">Reference proteome</keyword>
<feature type="compositionally biased region" description="Low complexity" evidence="1">
    <location>
        <begin position="407"/>
        <end position="418"/>
    </location>
</feature>
<sequence>MDMTGTEDGAEFGFYQPRFPPQPASQYSGTRNTDSYGHSPRPSTESEGPSSQEFEDNGTQLPERESVDVDQASHSPMSPAQFVDWLANAFKLTQESHVDLIDFERLVRVANEPPEKALPALFLFTRVISLLDERLNKKALADVTNNVIRQAVFDVSRTDFSNRSIRATAKKALENEQNINSMAIVFNKNNLQLQQEWSKYLSRRISVTKASIRTMILETVVQGEQYFGGLGNTIDRYLVITHTTADIMTPQHICQLLYLRHFGRKYAKLLTGNQDAGVHTAKWPRLDGANGVGVADGISEDEESEGNLSEQSNANIDNSRKRKRTVTKDPWLDKLSVEYTQKTKEFSTMKMMESKHWRSYLSQLINTERRLFPDDPLSHVLEALLNATNCQQSAPSRTTTPAHAGRSSPNQASSPSSSGHIPAGFLSRTPSYGNMNNVVGPAQHVNNSGHQAPPSWNHGSYHGSADSPLSSFPPAGSLVPHHSSSSMGLRGPSISSGATVPLGEFHGSPTPPTARSGMTVEHPSSTVPGGYNGFAARGSPVPHAFGSDIPPISSGQQQLPPISHSMDLRSKHPMLSLFSIRSSSFQQTTPENNER</sequence>
<evidence type="ECO:0000256" key="1">
    <source>
        <dbReference type="SAM" id="MobiDB-lite"/>
    </source>
</evidence>
<reference evidence="2 3" key="1">
    <citation type="journal article" date="2015" name="Fungal Genet. Biol.">
        <title>Evolution of novel wood decay mechanisms in Agaricales revealed by the genome sequences of Fistulina hepatica and Cylindrobasidium torrendii.</title>
        <authorList>
            <person name="Floudas D."/>
            <person name="Held B.W."/>
            <person name="Riley R."/>
            <person name="Nagy L.G."/>
            <person name="Koehler G."/>
            <person name="Ransdell A.S."/>
            <person name="Younus H."/>
            <person name="Chow J."/>
            <person name="Chiniquy J."/>
            <person name="Lipzen A."/>
            <person name="Tritt A."/>
            <person name="Sun H."/>
            <person name="Haridas S."/>
            <person name="LaButti K."/>
            <person name="Ohm R.A."/>
            <person name="Kues U."/>
            <person name="Blanchette R.A."/>
            <person name="Grigoriev I.V."/>
            <person name="Minto R.E."/>
            <person name="Hibbett D.S."/>
        </authorList>
    </citation>
    <scope>NUCLEOTIDE SEQUENCE [LARGE SCALE GENOMIC DNA]</scope>
    <source>
        <strain evidence="2 3">ATCC 64428</strain>
    </source>
</reference>
<name>A0A0D7AM05_9AGAR</name>
<gene>
    <name evidence="2" type="ORF">FISHEDRAFT_69585</name>
</gene>
<dbReference type="AlphaFoldDB" id="A0A0D7AM05"/>
<accession>A0A0D7AM05</accession>
<proteinExistence type="predicted"/>
<feature type="compositionally biased region" description="Polar residues" evidence="1">
    <location>
        <begin position="24"/>
        <end position="60"/>
    </location>
</feature>
<feature type="compositionally biased region" description="Polar residues" evidence="1">
    <location>
        <begin position="482"/>
        <end position="498"/>
    </location>
</feature>
<dbReference type="Proteomes" id="UP000054144">
    <property type="component" value="Unassembled WGS sequence"/>
</dbReference>
<protein>
    <submittedName>
        <fullName evidence="2">Uncharacterized protein</fullName>
    </submittedName>
</protein>
<feature type="region of interest" description="Disordered" evidence="1">
    <location>
        <begin position="1"/>
        <end position="75"/>
    </location>
</feature>
<evidence type="ECO:0000313" key="3">
    <source>
        <dbReference type="Proteomes" id="UP000054144"/>
    </source>
</evidence>
<feature type="region of interest" description="Disordered" evidence="1">
    <location>
        <begin position="294"/>
        <end position="325"/>
    </location>
</feature>
<feature type="compositionally biased region" description="Polar residues" evidence="1">
    <location>
        <begin position="306"/>
        <end position="317"/>
    </location>
</feature>
<dbReference type="EMBL" id="KN881630">
    <property type="protein sequence ID" value="KIY52774.1"/>
    <property type="molecule type" value="Genomic_DNA"/>
</dbReference>
<feature type="region of interest" description="Disordered" evidence="1">
    <location>
        <begin position="391"/>
        <end position="525"/>
    </location>
</feature>
<feature type="compositionally biased region" description="Polar residues" evidence="1">
    <location>
        <begin position="428"/>
        <end position="437"/>
    </location>
</feature>
<organism evidence="2 3">
    <name type="scientific">Fistulina hepatica ATCC 64428</name>
    <dbReference type="NCBI Taxonomy" id="1128425"/>
    <lineage>
        <taxon>Eukaryota</taxon>
        <taxon>Fungi</taxon>
        <taxon>Dikarya</taxon>
        <taxon>Basidiomycota</taxon>
        <taxon>Agaricomycotina</taxon>
        <taxon>Agaricomycetes</taxon>
        <taxon>Agaricomycetidae</taxon>
        <taxon>Agaricales</taxon>
        <taxon>Fistulinaceae</taxon>
        <taxon>Fistulina</taxon>
    </lineage>
</organism>